<evidence type="ECO:0000256" key="6">
    <source>
        <dbReference type="ARBA" id="ARBA00022801"/>
    </source>
</evidence>
<keyword evidence="3" id="KW-0645">Protease</keyword>
<keyword evidence="2" id="KW-1003">Cell membrane</keyword>
<dbReference type="RefSeq" id="WP_344950771.1">
    <property type="nucleotide sequence ID" value="NZ_BAAAZG010000029.1"/>
</dbReference>
<dbReference type="EMBL" id="BAAAZG010000029">
    <property type="protein sequence ID" value="GAA4081263.1"/>
    <property type="molecule type" value="Genomic_DNA"/>
</dbReference>
<evidence type="ECO:0000256" key="2">
    <source>
        <dbReference type="ARBA" id="ARBA00022475"/>
    </source>
</evidence>
<keyword evidence="6" id="KW-0378">Hydrolase</keyword>
<gene>
    <name evidence="14" type="ORF">GCM10022214_45070</name>
</gene>
<dbReference type="Proteomes" id="UP001500683">
    <property type="component" value="Unassembled WGS sequence"/>
</dbReference>
<evidence type="ECO:0000259" key="13">
    <source>
        <dbReference type="Pfam" id="PF01435"/>
    </source>
</evidence>
<dbReference type="PANTHER" id="PTHR43221">
    <property type="entry name" value="PROTEASE HTPX"/>
    <property type="match status" value="1"/>
</dbReference>
<comment type="cofactor">
    <cofactor evidence="1">
        <name>Zn(2+)</name>
        <dbReference type="ChEBI" id="CHEBI:29105"/>
    </cofactor>
</comment>
<evidence type="ECO:0000256" key="8">
    <source>
        <dbReference type="ARBA" id="ARBA00022989"/>
    </source>
</evidence>
<keyword evidence="7" id="KW-0862">Zinc</keyword>
<reference evidence="15" key="1">
    <citation type="journal article" date="2019" name="Int. J. Syst. Evol. Microbiol.">
        <title>The Global Catalogue of Microorganisms (GCM) 10K type strain sequencing project: providing services to taxonomists for standard genome sequencing and annotation.</title>
        <authorList>
            <consortium name="The Broad Institute Genomics Platform"/>
            <consortium name="The Broad Institute Genome Sequencing Center for Infectious Disease"/>
            <person name="Wu L."/>
            <person name="Ma J."/>
        </authorList>
    </citation>
    <scope>NUCLEOTIDE SEQUENCE [LARGE SCALE GENOMIC DNA]</scope>
    <source>
        <strain evidence="15">JCM 16702</strain>
    </source>
</reference>
<feature type="transmembrane region" description="Helical" evidence="12">
    <location>
        <begin position="584"/>
        <end position="605"/>
    </location>
</feature>
<comment type="caution">
    <text evidence="14">The sequence shown here is derived from an EMBL/GenBank/DDBJ whole genome shotgun (WGS) entry which is preliminary data.</text>
</comment>
<feature type="transmembrane region" description="Helical" evidence="12">
    <location>
        <begin position="487"/>
        <end position="509"/>
    </location>
</feature>
<name>A0ABP7W532_9ACTN</name>
<evidence type="ECO:0000256" key="11">
    <source>
        <dbReference type="SAM" id="MobiDB-lite"/>
    </source>
</evidence>
<feature type="transmembrane region" description="Helical" evidence="12">
    <location>
        <begin position="223"/>
        <end position="244"/>
    </location>
</feature>
<feature type="transmembrane region" description="Helical" evidence="12">
    <location>
        <begin position="21"/>
        <end position="41"/>
    </location>
</feature>
<dbReference type="Pfam" id="PF01435">
    <property type="entry name" value="Peptidase_M48"/>
    <property type="match status" value="1"/>
</dbReference>
<feature type="region of interest" description="Disordered" evidence="11">
    <location>
        <begin position="306"/>
        <end position="329"/>
    </location>
</feature>
<feature type="transmembrane region" description="Helical" evidence="12">
    <location>
        <begin position="250"/>
        <end position="270"/>
    </location>
</feature>
<dbReference type="InterPro" id="IPR001915">
    <property type="entry name" value="Peptidase_M48"/>
</dbReference>
<keyword evidence="4 12" id="KW-0812">Transmembrane</keyword>
<feature type="transmembrane region" description="Helical" evidence="12">
    <location>
        <begin position="617"/>
        <end position="640"/>
    </location>
</feature>
<feature type="transmembrane region" description="Helical" evidence="12">
    <location>
        <begin position="647"/>
        <end position="667"/>
    </location>
</feature>
<feature type="transmembrane region" description="Helical" evidence="12">
    <location>
        <begin position="94"/>
        <end position="115"/>
    </location>
</feature>
<keyword evidence="10 12" id="KW-0472">Membrane</keyword>
<evidence type="ECO:0000256" key="7">
    <source>
        <dbReference type="ARBA" id="ARBA00022833"/>
    </source>
</evidence>
<feature type="compositionally biased region" description="Basic and acidic residues" evidence="11">
    <location>
        <begin position="306"/>
        <end position="320"/>
    </location>
</feature>
<evidence type="ECO:0000313" key="15">
    <source>
        <dbReference type="Proteomes" id="UP001500683"/>
    </source>
</evidence>
<evidence type="ECO:0000256" key="10">
    <source>
        <dbReference type="ARBA" id="ARBA00023136"/>
    </source>
</evidence>
<evidence type="ECO:0000256" key="4">
    <source>
        <dbReference type="ARBA" id="ARBA00022692"/>
    </source>
</evidence>
<dbReference type="Gene3D" id="3.30.2010.10">
    <property type="entry name" value="Metalloproteases ('zincins'), catalytic domain"/>
    <property type="match status" value="1"/>
</dbReference>
<sequence>MNRSPRAPWSTPSAIPSGTTLRFVLLVIAMSAAVVTEGMFWTGPLLFASGALDGITPGGLRRCVLEVTKSWDGGSSPSLEEAVARCGLPSPAQILMAQVGVLAVFWAVVLVLYWLRPALRVRRRHLRPFPADRRPEQARELTALAKAMGVGDRVTFLVDLLNPRVTGLAFGRRGRRHVMLSRGLLQLYDTDRQTYRAVVLHELAHVRNRDIDITFITDTAWRLFLRGVLLPGVIGFPLAPFVTPSLSGPVPFHLLSALQLVIMGVLVPLARNAVLHSRELHADARAVQAGAARGLTAILERQHEAEEEARRAAPKRRDPPPDILSSHPSAGRRLRALSDPAELSAFGPGVAFGLGVACTLAYEPITDLVGEVAGVSRYGPVALLPVAAVLGGSLCLGVWRAELAGRGLGRSWEDAGRAGRGLGYGLALGTIGSQSYSVSLGSALQIPFAVLVLWWITLVLGGRLAMLWMVRTAHAWAPVVRHGRRPWLPVALTLATGIPLLSVWLSYLLHLAMWEEVLGRLHPGLPPEIRFFVGMIDRAIVFPVAGTEFFNPVLLWVTALVPLCGLTVSRRMTGRPRGRSGPAFAIRCGLAVSGVAGLAILRIHVQSALLLPGLVGWTTIPVGLALAGLVQTVAGVVALHRASELRALHGMLAAATAGAVAPMAVMLSRDQFACIHWGYDNPEFCELVPSATTWHIALYGQYWGLLAAVPIIVFWAGHRAARQGKRRPAGQGHHADDVRR</sequence>
<dbReference type="CDD" id="cd07329">
    <property type="entry name" value="M56_like"/>
    <property type="match status" value="1"/>
</dbReference>
<dbReference type="InterPro" id="IPR050083">
    <property type="entry name" value="HtpX_protease"/>
</dbReference>
<evidence type="ECO:0000313" key="14">
    <source>
        <dbReference type="EMBL" id="GAA4081263.1"/>
    </source>
</evidence>
<feature type="transmembrane region" description="Helical" evidence="12">
    <location>
        <begin position="343"/>
        <end position="362"/>
    </location>
</feature>
<keyword evidence="9" id="KW-0482">Metalloprotease</keyword>
<organism evidence="14 15">
    <name type="scientific">Actinomadura miaoliensis</name>
    <dbReference type="NCBI Taxonomy" id="430685"/>
    <lineage>
        <taxon>Bacteria</taxon>
        <taxon>Bacillati</taxon>
        <taxon>Actinomycetota</taxon>
        <taxon>Actinomycetes</taxon>
        <taxon>Streptosporangiales</taxon>
        <taxon>Thermomonosporaceae</taxon>
        <taxon>Actinomadura</taxon>
    </lineage>
</organism>
<keyword evidence="8 12" id="KW-1133">Transmembrane helix</keyword>
<proteinExistence type="predicted"/>
<evidence type="ECO:0000256" key="1">
    <source>
        <dbReference type="ARBA" id="ARBA00001947"/>
    </source>
</evidence>
<evidence type="ECO:0000256" key="12">
    <source>
        <dbReference type="SAM" id="Phobius"/>
    </source>
</evidence>
<feature type="domain" description="Peptidase M48" evidence="13">
    <location>
        <begin position="139"/>
        <end position="340"/>
    </location>
</feature>
<accession>A0ABP7W532</accession>
<protein>
    <recommendedName>
        <fullName evidence="13">Peptidase M48 domain-containing protein</fullName>
    </recommendedName>
</protein>
<feature type="transmembrane region" description="Helical" evidence="12">
    <location>
        <begin position="446"/>
        <end position="466"/>
    </location>
</feature>
<keyword evidence="5" id="KW-0479">Metal-binding</keyword>
<keyword evidence="15" id="KW-1185">Reference proteome</keyword>
<feature type="transmembrane region" description="Helical" evidence="12">
    <location>
        <begin position="422"/>
        <end position="440"/>
    </location>
</feature>
<feature type="transmembrane region" description="Helical" evidence="12">
    <location>
        <begin position="696"/>
        <end position="717"/>
    </location>
</feature>
<evidence type="ECO:0000256" key="5">
    <source>
        <dbReference type="ARBA" id="ARBA00022723"/>
    </source>
</evidence>
<dbReference type="PANTHER" id="PTHR43221:SF2">
    <property type="entry name" value="PROTEASE HTPX HOMOLOG"/>
    <property type="match status" value="1"/>
</dbReference>
<evidence type="ECO:0000256" key="9">
    <source>
        <dbReference type="ARBA" id="ARBA00023049"/>
    </source>
</evidence>
<feature type="transmembrane region" description="Helical" evidence="12">
    <location>
        <begin position="382"/>
        <end position="401"/>
    </location>
</feature>
<evidence type="ECO:0000256" key="3">
    <source>
        <dbReference type="ARBA" id="ARBA00022670"/>
    </source>
</evidence>